<gene>
    <name evidence="3" type="ORF">JYZ213_LOCUS1005</name>
    <name evidence="4" type="ORF">OXD698_LOCUS13695</name>
</gene>
<dbReference type="AlphaFoldDB" id="A0A818W713"/>
<feature type="region of interest" description="Disordered" evidence="1">
    <location>
        <begin position="461"/>
        <end position="481"/>
    </location>
</feature>
<evidence type="ECO:0000313" key="3">
    <source>
        <dbReference type="EMBL" id="CAF0728612.1"/>
    </source>
</evidence>
<evidence type="ECO:0000313" key="5">
    <source>
        <dbReference type="Proteomes" id="UP000663844"/>
    </source>
</evidence>
<feature type="signal peptide" evidence="2">
    <location>
        <begin position="1"/>
        <end position="23"/>
    </location>
</feature>
<organism evidence="4 5">
    <name type="scientific">Adineta steineri</name>
    <dbReference type="NCBI Taxonomy" id="433720"/>
    <lineage>
        <taxon>Eukaryota</taxon>
        <taxon>Metazoa</taxon>
        <taxon>Spiralia</taxon>
        <taxon>Gnathifera</taxon>
        <taxon>Rotifera</taxon>
        <taxon>Eurotatoria</taxon>
        <taxon>Bdelloidea</taxon>
        <taxon>Adinetida</taxon>
        <taxon>Adinetidae</taxon>
        <taxon>Adineta</taxon>
    </lineage>
</organism>
<evidence type="ECO:0000256" key="2">
    <source>
        <dbReference type="SAM" id="SignalP"/>
    </source>
</evidence>
<accession>A0A818W713</accession>
<proteinExistence type="predicted"/>
<feature type="compositionally biased region" description="Basic and acidic residues" evidence="1">
    <location>
        <begin position="599"/>
        <end position="614"/>
    </location>
</feature>
<feature type="region of interest" description="Disordered" evidence="1">
    <location>
        <begin position="551"/>
        <end position="626"/>
    </location>
</feature>
<feature type="compositionally biased region" description="Basic and acidic residues" evidence="1">
    <location>
        <begin position="551"/>
        <end position="590"/>
    </location>
</feature>
<protein>
    <submittedName>
        <fullName evidence="4">Uncharacterized protein</fullName>
    </submittedName>
</protein>
<dbReference type="PANTHER" id="PTHR35846">
    <property type="entry name" value="PROTEIN CBG05131"/>
    <property type="match status" value="1"/>
</dbReference>
<dbReference type="EMBL" id="CAJNOG010000004">
    <property type="protein sequence ID" value="CAF0728612.1"/>
    <property type="molecule type" value="Genomic_DNA"/>
</dbReference>
<dbReference type="EMBL" id="CAJOAZ010000841">
    <property type="protein sequence ID" value="CAF3721858.1"/>
    <property type="molecule type" value="Genomic_DNA"/>
</dbReference>
<reference evidence="4" key="1">
    <citation type="submission" date="2021-02" db="EMBL/GenBank/DDBJ databases">
        <authorList>
            <person name="Nowell W R."/>
        </authorList>
    </citation>
    <scope>NUCLEOTIDE SEQUENCE</scope>
</reference>
<dbReference type="Proteomes" id="UP000663844">
    <property type="component" value="Unassembled WGS sequence"/>
</dbReference>
<dbReference type="PANTHER" id="PTHR35846:SF1">
    <property type="entry name" value="PLASMODIUM RESA N-TERMINAL DOMAIN-CONTAINING PROTEIN"/>
    <property type="match status" value="1"/>
</dbReference>
<dbReference type="Proteomes" id="UP000663845">
    <property type="component" value="Unassembled WGS sequence"/>
</dbReference>
<feature type="compositionally biased region" description="Basic and acidic residues" evidence="1">
    <location>
        <begin position="461"/>
        <end position="471"/>
    </location>
</feature>
<name>A0A818W713_9BILA</name>
<evidence type="ECO:0000256" key="1">
    <source>
        <dbReference type="SAM" id="MobiDB-lite"/>
    </source>
</evidence>
<feature type="chain" id="PRO_5036234360" evidence="2">
    <location>
        <begin position="24"/>
        <end position="820"/>
    </location>
</feature>
<sequence length="820" mass="92335">MKFISFIASTMLIALISQQSTMGLPLNTTVEEETCSKGFELIDGHCKPIKSELHENVESASIPIEFITIVDETVFKKVTPPLDGGCPDGMEHGEHGICQEIKSKLHETNVESTSIPFDVPTIRYDNVVVKEDKPELSGACPEGMEHGEHGICQDIKSTSTPVYITIAPQETVVVKEERKLPIYGGCPDGMEHGEHGICQEIKSKLHEQNVESTSIPFDITTTVNEKFVVKEDKPELSGACPEGMEHGKYGICQDIKSTSTPVYITIAPQEKITLKEKHELPLDGACPEGMEHGEHGICHVVKSKVHEQNADLKEDKPELSGACPEGMEHGEHGICHVVKSHDTIEATTELTDDAVKLSDYTVRPKDDVVRPKGKIVKPKEDIVEPKEHIINPKDKLFKPNKNLIKVTDDDLKNKDDVKPKEDIVEPKDDIVEPKEKIVNPKDKLFKPKPNSIKVTDDNLEKKDDVKPKEDIVEPEEDVVEPKEHIVNPKDKLFKPKPNSIKVTDDTLEKKDDVKPKEDIVEPKDDIVTPKGKIVKPKKNIVEPKEDIVEPKEDIVKPKKDIDEPKEDIVEPKEDVVEPKEHVVNPKDKLVKPNKNSIKVTDDDLEKKDDVKPKEDVDESKEDTVKPKHDVVTKPTKYEIPRGCPEGTRPDERGYCLEIKPSKLTKDIFNPKMLLAKDGSCPRNYVMIKELCYYVKPKKNLLLMSLFSSSGDIFSSNDFRTKKYTDDSIKYEYVLVLADNSCPEGTEHSDYGLCRRRVYPTMSNKFIKVDGHCDADYEFLDGKCVLKKKVEMPDLINARKMIKPVNLTLETETQEFNGVGR</sequence>
<comment type="caution">
    <text evidence="4">The sequence shown here is derived from an EMBL/GenBank/DDBJ whole genome shotgun (WGS) entry which is preliminary data.</text>
</comment>
<evidence type="ECO:0000313" key="4">
    <source>
        <dbReference type="EMBL" id="CAF3721858.1"/>
    </source>
</evidence>
<keyword evidence="2" id="KW-0732">Signal</keyword>